<dbReference type="Proteomes" id="UP000199666">
    <property type="component" value="Unassembled WGS sequence"/>
</dbReference>
<feature type="signal peptide" evidence="2">
    <location>
        <begin position="1"/>
        <end position="18"/>
    </location>
</feature>
<feature type="chain" id="PRO_5011767524" evidence="2">
    <location>
        <begin position="19"/>
        <end position="325"/>
    </location>
</feature>
<gene>
    <name evidence="3" type="ORF">SAMN04489864_105229</name>
</gene>
<feature type="compositionally biased region" description="Basic and acidic residues" evidence="1">
    <location>
        <begin position="233"/>
        <end position="258"/>
    </location>
</feature>
<reference evidence="3 4" key="1">
    <citation type="submission" date="2016-10" db="EMBL/GenBank/DDBJ databases">
        <authorList>
            <person name="de Groot N.N."/>
        </authorList>
    </citation>
    <scope>NUCLEOTIDE SEQUENCE [LARGE SCALE GENOMIC DNA]</scope>
    <source>
        <strain evidence="3 4">DSM 18684</strain>
    </source>
</reference>
<dbReference type="OrthoDB" id="797714at2"/>
<proteinExistence type="predicted"/>
<evidence type="ECO:0000313" key="3">
    <source>
        <dbReference type="EMBL" id="SFH12560.1"/>
    </source>
</evidence>
<evidence type="ECO:0000256" key="1">
    <source>
        <dbReference type="SAM" id="MobiDB-lite"/>
    </source>
</evidence>
<dbReference type="STRING" id="414048.SAMN04489864_105229"/>
<organism evidence="3 4">
    <name type="scientific">Pedobacter insulae</name>
    <dbReference type="NCBI Taxonomy" id="414048"/>
    <lineage>
        <taxon>Bacteria</taxon>
        <taxon>Pseudomonadati</taxon>
        <taxon>Bacteroidota</taxon>
        <taxon>Sphingobacteriia</taxon>
        <taxon>Sphingobacteriales</taxon>
        <taxon>Sphingobacteriaceae</taxon>
        <taxon>Pedobacter</taxon>
    </lineage>
</organism>
<evidence type="ECO:0000313" key="4">
    <source>
        <dbReference type="Proteomes" id="UP000199666"/>
    </source>
</evidence>
<dbReference type="EMBL" id="FOPP01000005">
    <property type="protein sequence ID" value="SFH12560.1"/>
    <property type="molecule type" value="Genomic_DNA"/>
</dbReference>
<keyword evidence="4" id="KW-1185">Reference proteome</keyword>
<dbReference type="AlphaFoldDB" id="A0A1I2XGC9"/>
<name>A0A1I2XGC9_9SPHI</name>
<sequence>MRALILFFLVTLSGTGYAKKILQATCEGGNGCIFQISEADAADYDIAEGKNNGYYQNLPENAIVVDAKINGKWERYVTTDMTRTQLDKLYGGDGFTMIYPFNPTFQPTDGQWQVKIGTVTGDICYGQTSNPFKTMLQGMAQAGNVNFPNPFHARFLMNNPNVKWRQIRPDLYKADFGNEYISLKFDVQIIDEKRIEGLFIATIKVPTKEACINKIPITYTCIKANERKDPWEDFEKPKFDIPRLEDGPKPNVPRLEDDPKPEDDLLPVNPKKDDLLPIEPGKKSKPNVPRLEDPKPNVPRLEDKPKPNVPRLEDKPKAKVERLEN</sequence>
<dbReference type="RefSeq" id="WP_090993752.1">
    <property type="nucleotide sequence ID" value="NZ_FOPP01000005.1"/>
</dbReference>
<protein>
    <submittedName>
        <fullName evidence="3">Uncharacterized protein</fullName>
    </submittedName>
</protein>
<feature type="compositionally biased region" description="Basic and acidic residues" evidence="1">
    <location>
        <begin position="290"/>
        <end position="325"/>
    </location>
</feature>
<accession>A0A1I2XGC9</accession>
<feature type="region of interest" description="Disordered" evidence="1">
    <location>
        <begin position="233"/>
        <end position="325"/>
    </location>
</feature>
<evidence type="ECO:0000256" key="2">
    <source>
        <dbReference type="SAM" id="SignalP"/>
    </source>
</evidence>
<keyword evidence="2" id="KW-0732">Signal</keyword>